<feature type="compositionally biased region" description="Low complexity" evidence="7">
    <location>
        <begin position="283"/>
        <end position="292"/>
    </location>
</feature>
<evidence type="ECO:0000256" key="2">
    <source>
        <dbReference type="ARBA" id="ARBA00010082"/>
    </source>
</evidence>
<dbReference type="InterPro" id="IPR053858">
    <property type="entry name" value="Arb2_dom"/>
</dbReference>
<comment type="caution">
    <text evidence="10">The sequence shown here is derived from an EMBL/GenBank/DDBJ whole genome shotgun (WGS) entry which is preliminary data.</text>
</comment>
<keyword evidence="4" id="KW-0813">Transport</keyword>
<evidence type="ECO:0000313" key="11">
    <source>
        <dbReference type="Proteomes" id="UP000243081"/>
    </source>
</evidence>
<keyword evidence="11" id="KW-1185">Reference proteome</keyword>
<feature type="compositionally biased region" description="Polar residues" evidence="7">
    <location>
        <begin position="684"/>
        <end position="698"/>
    </location>
</feature>
<dbReference type="Pfam" id="PF18388">
    <property type="entry name" value="ATG29_N"/>
    <property type="match status" value="1"/>
</dbReference>
<evidence type="ECO:0000256" key="3">
    <source>
        <dbReference type="ARBA" id="ARBA00013784"/>
    </source>
</evidence>
<dbReference type="OMA" id="RNPRICA"/>
<feature type="compositionally biased region" description="Low complexity" evidence="7">
    <location>
        <begin position="73"/>
        <end position="91"/>
    </location>
</feature>
<feature type="compositionally biased region" description="Polar residues" evidence="7">
    <location>
        <begin position="299"/>
        <end position="315"/>
    </location>
</feature>
<sequence>MGEPKYTIYVDWDTEKDEALWRILSNAAQKEIDWNDIAAKFDVTVDFLLKQVAYLTERHASQVRAQVRKATAAAKGSAAPSPVPVVESSTAAERRPQPGQPIGRDSPMPRNEAVGAIRPAISRDGSGNTVSREIAGPPSRPESRQLPSRPSAETAGRRRLSSLPIKAPNPRPAASQDTNRDEVTSPGPADSTSGESSEDESSPAQSRIIRRPPRYQDNDASYQVDDDEDDESEPAFQPYKSSADQNSASDLASTLRGDSRTSTKRGNKHLARERIHQSQTSDSSAGSGALGAEPGKPSQMKSRTSNQSAEQSARSPSGKGKLSSQEGSDGTPSMGSSFSDLDAAGSLRNVPRIKRAPCNYKQSSFYFENFFEKILLLHHHVVLQRNPATKMFRRNWCGLPREVHFPSGLKELGYFVNDEDEVRSIAEPDYYFNYFLSKNSRVNHRQRVQFDAAVQSIIHERLETLGLCKTHLPPLTPGSESKHVNIFISNNLADAKRIVVVFGECVKELGLIASRIAGGPGGIEKGSMVGLVKAIQRRESTGIVLANMGESYWSPEHKRAITVVDSRALSMPSLVHKGVEYHPQVNDIPGSESPLCHARTVLNTVVVQNANENAKINIIAAGDSCEVINSLLDEEKTWEKWGRYLQGALFFSPAFYADPKQAGLKDFLAKVATTPRTEAANLANIDSNQKSRGYTTSEKPLGTPLSGPEGNSTERIPPLGFPCFSTGEQSLDELCVIRALEHGLSYLDEVANTPDYENPAFTSVECAAEEAANAWDEASPDRTPTISAVDENEMRKQVKNIRRMRHFAKTGRVIDSDDESDMDDEAPGSSLPVQPWEEAS</sequence>
<dbReference type="PANTHER" id="PTHR40012">
    <property type="entry name" value="AUTOPHAGY-RELATED PROTEIN 29"/>
    <property type="match status" value="1"/>
</dbReference>
<evidence type="ECO:0000259" key="8">
    <source>
        <dbReference type="Pfam" id="PF18388"/>
    </source>
</evidence>
<feature type="region of interest" description="Disordered" evidence="7">
    <location>
        <begin position="682"/>
        <end position="712"/>
    </location>
</feature>
<organism evidence="10 11">
    <name type="scientific">Cordyceps confragosa</name>
    <name type="common">Lecanicillium lecanii</name>
    <dbReference type="NCBI Taxonomy" id="2714763"/>
    <lineage>
        <taxon>Eukaryota</taxon>
        <taxon>Fungi</taxon>
        <taxon>Dikarya</taxon>
        <taxon>Ascomycota</taxon>
        <taxon>Pezizomycotina</taxon>
        <taxon>Sordariomycetes</taxon>
        <taxon>Hypocreomycetidae</taxon>
        <taxon>Hypocreales</taxon>
        <taxon>Cordycipitaceae</taxon>
        <taxon>Akanthomyces</taxon>
    </lineage>
</organism>
<name>A0A179IC13_CORDF</name>
<dbReference type="GO" id="GO:0000045">
    <property type="term" value="P:autophagosome assembly"/>
    <property type="evidence" value="ECO:0007669"/>
    <property type="project" value="InterPro"/>
</dbReference>
<dbReference type="Gene3D" id="1.10.10.2570">
    <property type="match status" value="1"/>
</dbReference>
<feature type="region of interest" description="Disordered" evidence="7">
    <location>
        <begin position="73"/>
        <end position="340"/>
    </location>
</feature>
<comment type="similarity">
    <text evidence="2">Belongs to the ATG29 family.</text>
</comment>
<keyword evidence="5" id="KW-0653">Protein transport</keyword>
<dbReference type="PANTHER" id="PTHR40012:SF1">
    <property type="entry name" value="AUTOPHAGY-RELATED PROTEIN 29"/>
    <property type="match status" value="1"/>
</dbReference>
<evidence type="ECO:0000256" key="1">
    <source>
        <dbReference type="ARBA" id="ARBA00004329"/>
    </source>
</evidence>
<dbReference type="OrthoDB" id="421951at2759"/>
<feature type="compositionally biased region" description="Acidic residues" evidence="7">
    <location>
        <begin position="816"/>
        <end position="826"/>
    </location>
</feature>
<feature type="compositionally biased region" description="Polar residues" evidence="7">
    <location>
        <begin position="322"/>
        <end position="339"/>
    </location>
</feature>
<dbReference type="AlphaFoldDB" id="A0A179IC13"/>
<dbReference type="InterPro" id="IPR039362">
    <property type="entry name" value="ATG29_sf"/>
</dbReference>
<evidence type="ECO:0000256" key="6">
    <source>
        <dbReference type="ARBA" id="ARBA00023006"/>
    </source>
</evidence>
<evidence type="ECO:0000256" key="7">
    <source>
        <dbReference type="SAM" id="MobiDB-lite"/>
    </source>
</evidence>
<protein>
    <recommendedName>
        <fullName evidence="3">Autophagy-related protein 29</fullName>
    </recommendedName>
</protein>
<accession>A0A179IC13</accession>
<proteinExistence type="inferred from homology"/>
<reference evidence="10 11" key="1">
    <citation type="submission" date="2016-03" db="EMBL/GenBank/DDBJ databases">
        <title>Fine-scale spatial genetic structure of a fungal parasite of coffee scale insects.</title>
        <authorList>
            <person name="Jackson D."/>
            <person name="Zemenick K.A."/>
            <person name="Malloure B."/>
            <person name="Quandt C.A."/>
            <person name="James T.Y."/>
        </authorList>
    </citation>
    <scope>NUCLEOTIDE SEQUENCE [LARGE SCALE GENOMIC DNA]</scope>
    <source>
        <strain evidence="10 11">UM487</strain>
    </source>
</reference>
<evidence type="ECO:0000313" key="10">
    <source>
        <dbReference type="EMBL" id="OAQ99160.1"/>
    </source>
</evidence>
<evidence type="ECO:0000256" key="5">
    <source>
        <dbReference type="ARBA" id="ARBA00022927"/>
    </source>
</evidence>
<feature type="domain" description="Atg29 N-terminal" evidence="8">
    <location>
        <begin position="10"/>
        <end position="43"/>
    </location>
</feature>
<dbReference type="GO" id="GO:0000407">
    <property type="term" value="C:phagophore assembly site"/>
    <property type="evidence" value="ECO:0007669"/>
    <property type="project" value="UniProtKB-SubCell"/>
</dbReference>
<dbReference type="EMBL" id="LUKN01002385">
    <property type="protein sequence ID" value="OAQ99160.1"/>
    <property type="molecule type" value="Genomic_DNA"/>
</dbReference>
<feature type="compositionally biased region" description="Polar residues" evidence="7">
    <location>
        <begin position="239"/>
        <end position="252"/>
    </location>
</feature>
<keyword evidence="6" id="KW-0072">Autophagy</keyword>
<feature type="region of interest" description="Disordered" evidence="7">
    <location>
        <begin position="810"/>
        <end position="840"/>
    </location>
</feature>
<evidence type="ECO:0000256" key="4">
    <source>
        <dbReference type="ARBA" id="ARBA00022448"/>
    </source>
</evidence>
<dbReference type="Proteomes" id="UP000243081">
    <property type="component" value="Unassembled WGS sequence"/>
</dbReference>
<dbReference type="Pfam" id="PF22749">
    <property type="entry name" value="Arb2"/>
    <property type="match status" value="1"/>
</dbReference>
<dbReference type="InterPro" id="IPR040666">
    <property type="entry name" value="Atg29_N"/>
</dbReference>
<gene>
    <name evidence="10" type="ORF">LLEC1_01237</name>
</gene>
<comment type="subcellular location">
    <subcellularLocation>
        <location evidence="1">Preautophagosomal structure</location>
    </subcellularLocation>
</comment>
<dbReference type="InterPro" id="IPR039113">
    <property type="entry name" value="ATG29"/>
</dbReference>
<evidence type="ECO:0000259" key="9">
    <source>
        <dbReference type="Pfam" id="PF22749"/>
    </source>
</evidence>
<feature type="compositionally biased region" description="Acidic residues" evidence="7">
    <location>
        <begin position="224"/>
        <end position="233"/>
    </location>
</feature>
<feature type="domain" description="Arb2" evidence="9">
    <location>
        <begin position="405"/>
        <end position="669"/>
    </location>
</feature>
<dbReference type="GO" id="GO:0015031">
    <property type="term" value="P:protein transport"/>
    <property type="evidence" value="ECO:0007669"/>
    <property type="project" value="UniProtKB-KW"/>
</dbReference>